<feature type="region of interest" description="Disordered" evidence="1">
    <location>
        <begin position="1"/>
        <end position="64"/>
    </location>
</feature>
<dbReference type="EMBL" id="JARGEI010000032">
    <property type="protein sequence ID" value="KAJ8703824.1"/>
    <property type="molecule type" value="Genomic_DNA"/>
</dbReference>
<evidence type="ECO:0000313" key="3">
    <source>
        <dbReference type="Proteomes" id="UP001231518"/>
    </source>
</evidence>
<protein>
    <submittedName>
        <fullName evidence="2">Uncharacterized protein</fullName>
    </submittedName>
</protein>
<name>A0AAD8DJZ1_MYTSE</name>
<proteinExistence type="predicted"/>
<sequence length="432" mass="46846">MPSWAFEPPEHQDRKPMGSSTRSSFKTAVLASRSGALERPPRLQDRKPTADDMASWDFESPPGLQDRKLMSSSIMEADMASWAFERPAGVQDWKPTAADMPSWAFESPPGLQDRKPTAADMDRWAFDRPMLQNRVLHGRQHSGDEGPTTSGSTMTAFDPGAQAVPPPLQPNIIPTSSDGSTNPLIQLQGLLDDHPSASGCRSRKNFHQTRGTALTVTRVTSKSSGTLEDQSPGCSSPKNFHQIQGIAPTGSGFTAKGSGIFDDHPPASGSSSGKNCHPIQRCTQIGSGSTAKGSNQIHRASKKQLLNATTCDYVKTFDQIQDTFAQVQPMATGSGYTRTTYQLERNLVQQFPVDTNGSGGVAVVQLGPSALATDTSGQVEEYRWNSPWIFPFNLTRIARVFSHLRRRLGLLTVTVSLANFCLKVLSVTPVSM</sequence>
<evidence type="ECO:0000313" key="2">
    <source>
        <dbReference type="EMBL" id="KAJ8703824.1"/>
    </source>
</evidence>
<reference evidence="2" key="1">
    <citation type="submission" date="2023-03" db="EMBL/GenBank/DDBJ databases">
        <title>Chromosome-level genomes of two armyworms, Mythimna separata and Mythimna loreyi, provide insights into the biosynthesis and reception of sex pheromones.</title>
        <authorList>
            <person name="Zhao H."/>
        </authorList>
    </citation>
    <scope>NUCLEOTIDE SEQUENCE</scope>
    <source>
        <strain evidence="2">BeijingLab</strain>
        <tissue evidence="2">Pupa</tissue>
    </source>
</reference>
<feature type="compositionally biased region" description="Basic and acidic residues" evidence="1">
    <location>
        <begin position="39"/>
        <end position="50"/>
    </location>
</feature>
<accession>A0AAD8DJZ1</accession>
<comment type="caution">
    <text evidence="2">The sequence shown here is derived from an EMBL/GenBank/DDBJ whole genome shotgun (WGS) entry which is preliminary data.</text>
</comment>
<keyword evidence="3" id="KW-1185">Reference proteome</keyword>
<evidence type="ECO:0000256" key="1">
    <source>
        <dbReference type="SAM" id="MobiDB-lite"/>
    </source>
</evidence>
<dbReference type="AlphaFoldDB" id="A0AAD8DJZ1"/>
<gene>
    <name evidence="2" type="ORF">PYW07_013118</name>
</gene>
<organism evidence="2 3">
    <name type="scientific">Mythimna separata</name>
    <name type="common">Oriental armyworm</name>
    <name type="synonym">Pseudaletia separata</name>
    <dbReference type="NCBI Taxonomy" id="271217"/>
    <lineage>
        <taxon>Eukaryota</taxon>
        <taxon>Metazoa</taxon>
        <taxon>Ecdysozoa</taxon>
        <taxon>Arthropoda</taxon>
        <taxon>Hexapoda</taxon>
        <taxon>Insecta</taxon>
        <taxon>Pterygota</taxon>
        <taxon>Neoptera</taxon>
        <taxon>Endopterygota</taxon>
        <taxon>Lepidoptera</taxon>
        <taxon>Glossata</taxon>
        <taxon>Ditrysia</taxon>
        <taxon>Noctuoidea</taxon>
        <taxon>Noctuidae</taxon>
        <taxon>Noctuinae</taxon>
        <taxon>Hadenini</taxon>
        <taxon>Mythimna</taxon>
    </lineage>
</organism>
<dbReference type="Proteomes" id="UP001231518">
    <property type="component" value="Chromosome 31"/>
</dbReference>